<comment type="caution">
    <text evidence="1">The sequence shown here is derived from an EMBL/GenBank/DDBJ whole genome shotgun (WGS) entry which is preliminary data.</text>
</comment>
<name>A0ABQ5R6H8_9ACTN</name>
<dbReference type="EMBL" id="BSDI01000056">
    <property type="protein sequence ID" value="GLI02171.1"/>
    <property type="molecule type" value="Genomic_DNA"/>
</dbReference>
<proteinExistence type="predicted"/>
<dbReference type="InterPro" id="IPR051923">
    <property type="entry name" value="Glycosyl_Hydrolase_39"/>
</dbReference>
<accession>A0ABQ5R6H8</accession>
<protein>
    <submittedName>
        <fullName evidence="1">Glycoside hydrolase family 1</fullName>
    </submittedName>
</protein>
<reference evidence="1" key="1">
    <citation type="submission" date="2022-12" db="EMBL/GenBank/DDBJ databases">
        <title>New Phytohabitans aurantiacus sp. RD004123 nov., an actinomycete isolated from soil.</title>
        <authorList>
            <person name="Triningsih D.W."/>
            <person name="Harunari E."/>
            <person name="Igarashi Y."/>
        </authorList>
    </citation>
    <scope>NUCLEOTIDE SEQUENCE</scope>
    <source>
        <strain evidence="1">RD004123</strain>
    </source>
</reference>
<dbReference type="Pfam" id="PF00232">
    <property type="entry name" value="Glyco_hydro_1"/>
    <property type="match status" value="1"/>
</dbReference>
<dbReference type="Proteomes" id="UP001144280">
    <property type="component" value="Unassembled WGS sequence"/>
</dbReference>
<evidence type="ECO:0000313" key="2">
    <source>
        <dbReference type="Proteomes" id="UP001144280"/>
    </source>
</evidence>
<dbReference type="Gene3D" id="3.20.20.80">
    <property type="entry name" value="Glycosidases"/>
    <property type="match status" value="1"/>
</dbReference>
<keyword evidence="1" id="KW-0378">Hydrolase</keyword>
<dbReference type="InterPro" id="IPR017853">
    <property type="entry name" value="GH"/>
</dbReference>
<sequence>MTGLKVTGTGTMRWYEQNKLHFAIGFEDTFIPQTRPGERALDEYELTGHYEHWHEDFGAASAAGASMVRWGIPWYRIQPARDRWDWSWLDRVVDRLSEVELEPIVDLMHYGTPLWLEEQFAHPDYPKLVAEYGARVAERYPGRLNAFTPLNEPLLNVLYCGEYAYWPPYRKGNEGFVTLLRAISRGISLTQRAIADVAGEHASFVHVEASFRFTGDSDKVPFLRERAYVVQDLVTGRLDDRHPLAGHLRAHGFTDEDLRWAHEHAVQPDVMGVNYYPMHSTEVVEAGSTQDGGPFDLRPRVNAWTEGLVDVLTAYAQRYGRPVFLTETAWTGTVRERLDWLDASVAAVHGLRDSGVDVIGYTWWPLFDMIEWTYRHATGPALDHRLAMGLFDLEEGTLRRLRNPVADRFHHHATSGSQGV</sequence>
<evidence type="ECO:0000313" key="1">
    <source>
        <dbReference type="EMBL" id="GLI02171.1"/>
    </source>
</evidence>
<dbReference type="PANTHER" id="PTHR12631">
    <property type="entry name" value="ALPHA-L-IDURONIDASE"/>
    <property type="match status" value="1"/>
</dbReference>
<gene>
    <name evidence="1" type="ORF">Pa4123_74490</name>
</gene>
<dbReference type="InterPro" id="IPR001360">
    <property type="entry name" value="Glyco_hydro_1"/>
</dbReference>
<dbReference type="PANTHER" id="PTHR12631:SF10">
    <property type="entry name" value="BETA-XYLOSIDASE-LIKE PROTEIN-RELATED"/>
    <property type="match status" value="1"/>
</dbReference>
<dbReference type="GO" id="GO:0016787">
    <property type="term" value="F:hydrolase activity"/>
    <property type="evidence" value="ECO:0007669"/>
    <property type="project" value="UniProtKB-KW"/>
</dbReference>
<keyword evidence="2" id="KW-1185">Reference proteome</keyword>
<dbReference type="SUPFAM" id="SSF51445">
    <property type="entry name" value="(Trans)glycosidases"/>
    <property type="match status" value="1"/>
</dbReference>
<organism evidence="1 2">
    <name type="scientific">Phytohabitans aurantiacus</name>
    <dbReference type="NCBI Taxonomy" id="3016789"/>
    <lineage>
        <taxon>Bacteria</taxon>
        <taxon>Bacillati</taxon>
        <taxon>Actinomycetota</taxon>
        <taxon>Actinomycetes</taxon>
        <taxon>Micromonosporales</taxon>
        <taxon>Micromonosporaceae</taxon>
    </lineage>
</organism>